<dbReference type="EMBL" id="FOXQ01000018">
    <property type="protein sequence ID" value="SFQ53595.1"/>
    <property type="molecule type" value="Genomic_DNA"/>
</dbReference>
<dbReference type="InterPro" id="IPR050879">
    <property type="entry name" value="Acyltransferase_3"/>
</dbReference>
<feature type="transmembrane region" description="Helical" evidence="1">
    <location>
        <begin position="165"/>
        <end position="183"/>
    </location>
</feature>
<keyword evidence="4" id="KW-1185">Reference proteome</keyword>
<keyword evidence="1" id="KW-0472">Membrane</keyword>
<feature type="domain" description="Acyltransferase 3" evidence="2">
    <location>
        <begin position="25"/>
        <end position="246"/>
    </location>
</feature>
<sequence>MFPFVRERESPAPLWKYLTFTQNINLDIAKQGTFSHSWSLCIEEQFYLLLPFILLGLIRFKLFKKGYWLLAALFIAGFTVRIVLHANLASDTDWLTWYKWIYFPTWGRLDGLLVGVSIAALLQFRPAFSKRILVHEKALLLTGVIIFAVSHYICSNQISFKSSVFGLPLTDIGYGFIVLAALSPQNFLYKYESKVTSKIATLSYGIYLIHKMVVHVAQPQLTKFNINNESNLMFIICTGLVFISALLPNQIIEKPFLKLRSKLLVKTKSA</sequence>
<reference evidence="3 4" key="1">
    <citation type="submission" date="2016-10" db="EMBL/GenBank/DDBJ databases">
        <authorList>
            <person name="de Groot N.N."/>
        </authorList>
    </citation>
    <scope>NUCLEOTIDE SEQUENCE [LARGE SCALE GENOMIC DNA]</scope>
    <source>
        <strain evidence="3 4">DSM 28286</strain>
    </source>
</reference>
<proteinExistence type="predicted"/>
<dbReference type="GO" id="GO:0009103">
    <property type="term" value="P:lipopolysaccharide biosynthetic process"/>
    <property type="evidence" value="ECO:0007669"/>
    <property type="project" value="TreeGrafter"/>
</dbReference>
<dbReference type="PANTHER" id="PTHR23028:SF53">
    <property type="entry name" value="ACYL_TRANSF_3 DOMAIN-CONTAINING PROTEIN"/>
    <property type="match status" value="1"/>
</dbReference>
<feature type="transmembrane region" description="Helical" evidence="1">
    <location>
        <begin position="67"/>
        <end position="88"/>
    </location>
</feature>
<gene>
    <name evidence="3" type="ORF">SAMN05444277_11864</name>
</gene>
<keyword evidence="1" id="KW-1133">Transmembrane helix</keyword>
<evidence type="ECO:0000313" key="3">
    <source>
        <dbReference type="EMBL" id="SFQ53595.1"/>
    </source>
</evidence>
<evidence type="ECO:0000259" key="2">
    <source>
        <dbReference type="Pfam" id="PF01757"/>
    </source>
</evidence>
<protein>
    <submittedName>
        <fullName evidence="3">Acyltransferase family protein</fullName>
    </submittedName>
</protein>
<feature type="transmembrane region" description="Helical" evidence="1">
    <location>
        <begin position="100"/>
        <end position="122"/>
    </location>
</feature>
<dbReference type="Pfam" id="PF01757">
    <property type="entry name" value="Acyl_transf_3"/>
    <property type="match status" value="1"/>
</dbReference>
<keyword evidence="3" id="KW-0012">Acyltransferase</keyword>
<keyword evidence="3" id="KW-0808">Transferase</keyword>
<evidence type="ECO:0000313" key="4">
    <source>
        <dbReference type="Proteomes" id="UP000199031"/>
    </source>
</evidence>
<dbReference type="STRING" id="1465490.SAMN05444277_11864"/>
<feature type="transmembrane region" description="Helical" evidence="1">
    <location>
        <begin position="233"/>
        <end position="252"/>
    </location>
</feature>
<evidence type="ECO:0000256" key="1">
    <source>
        <dbReference type="SAM" id="Phobius"/>
    </source>
</evidence>
<dbReference type="PANTHER" id="PTHR23028">
    <property type="entry name" value="ACETYLTRANSFERASE"/>
    <property type="match status" value="1"/>
</dbReference>
<accession>A0A1I5ZB14</accession>
<feature type="transmembrane region" description="Helical" evidence="1">
    <location>
        <begin position="134"/>
        <end position="153"/>
    </location>
</feature>
<dbReference type="GO" id="GO:0016020">
    <property type="term" value="C:membrane"/>
    <property type="evidence" value="ECO:0007669"/>
    <property type="project" value="TreeGrafter"/>
</dbReference>
<organism evidence="3 4">
    <name type="scientific">Parafilimonas terrae</name>
    <dbReference type="NCBI Taxonomy" id="1465490"/>
    <lineage>
        <taxon>Bacteria</taxon>
        <taxon>Pseudomonadati</taxon>
        <taxon>Bacteroidota</taxon>
        <taxon>Chitinophagia</taxon>
        <taxon>Chitinophagales</taxon>
        <taxon>Chitinophagaceae</taxon>
        <taxon>Parafilimonas</taxon>
    </lineage>
</organism>
<dbReference type="GO" id="GO:0016747">
    <property type="term" value="F:acyltransferase activity, transferring groups other than amino-acyl groups"/>
    <property type="evidence" value="ECO:0007669"/>
    <property type="project" value="InterPro"/>
</dbReference>
<dbReference type="InterPro" id="IPR002656">
    <property type="entry name" value="Acyl_transf_3_dom"/>
</dbReference>
<keyword evidence="1" id="KW-0812">Transmembrane</keyword>
<dbReference type="Proteomes" id="UP000199031">
    <property type="component" value="Unassembled WGS sequence"/>
</dbReference>
<name>A0A1I5ZB14_9BACT</name>
<dbReference type="AlphaFoldDB" id="A0A1I5ZB14"/>